<feature type="domain" description="PIN" evidence="1">
    <location>
        <begin position="45"/>
        <end position="126"/>
    </location>
</feature>
<dbReference type="InterPro" id="IPR002716">
    <property type="entry name" value="PIN_dom"/>
</dbReference>
<accession>A0ABR8EB58</accession>
<dbReference type="EMBL" id="JACJSK010000009">
    <property type="protein sequence ID" value="MBD2543983.1"/>
    <property type="molecule type" value="Genomic_DNA"/>
</dbReference>
<reference evidence="2 3" key="1">
    <citation type="journal article" date="2020" name="ISME J.">
        <title>Comparative genomics reveals insights into cyanobacterial evolution and habitat adaptation.</title>
        <authorList>
            <person name="Chen M.Y."/>
            <person name="Teng W.K."/>
            <person name="Zhao L."/>
            <person name="Hu C.X."/>
            <person name="Zhou Y.K."/>
            <person name="Han B.P."/>
            <person name="Song L.R."/>
            <person name="Shu W.S."/>
        </authorList>
    </citation>
    <scope>NUCLEOTIDE SEQUENCE [LARGE SCALE GENOMIC DNA]</scope>
    <source>
        <strain evidence="2 3">FACHB-1370</strain>
    </source>
</reference>
<keyword evidence="3" id="KW-1185">Reference proteome</keyword>
<comment type="caution">
    <text evidence="2">The sequence shown here is derived from an EMBL/GenBank/DDBJ whole genome shotgun (WGS) entry which is preliminary data.</text>
</comment>
<proteinExistence type="predicted"/>
<sequence>MVAVYLDVCCLNRPFDDWVQERVRLEGDSVLSVLERVRTGEWQLISSEAILVELEKMRNLEKKTSIFNLLALATRMQEINQAVEDRSRQLEGLGFGLFDSFHLACAEASGADIFLSTDDRLLKTARRHELQLKVAISNPVVWLISVLQEQ</sequence>
<evidence type="ECO:0000313" key="2">
    <source>
        <dbReference type="EMBL" id="MBD2543983.1"/>
    </source>
</evidence>
<gene>
    <name evidence="2" type="ORF">H6G72_09035</name>
</gene>
<evidence type="ECO:0000313" key="3">
    <source>
        <dbReference type="Proteomes" id="UP000641954"/>
    </source>
</evidence>
<dbReference type="SUPFAM" id="SSF88723">
    <property type="entry name" value="PIN domain-like"/>
    <property type="match status" value="1"/>
</dbReference>
<dbReference type="Pfam" id="PF01850">
    <property type="entry name" value="PIN"/>
    <property type="match status" value="1"/>
</dbReference>
<dbReference type="InterPro" id="IPR029060">
    <property type="entry name" value="PIN-like_dom_sf"/>
</dbReference>
<evidence type="ECO:0000259" key="1">
    <source>
        <dbReference type="Pfam" id="PF01850"/>
    </source>
</evidence>
<dbReference type="RefSeq" id="WP_054466431.1">
    <property type="nucleotide sequence ID" value="NZ_JACJSK010000009.1"/>
</dbReference>
<name>A0ABR8EB58_9CYAN</name>
<protein>
    <recommendedName>
        <fullName evidence="1">PIN domain-containing protein</fullName>
    </recommendedName>
</protein>
<dbReference type="Proteomes" id="UP000641954">
    <property type="component" value="Unassembled WGS sequence"/>
</dbReference>
<organism evidence="2 3">
    <name type="scientific">Planktothricoides raciborskii FACHB-1370</name>
    <dbReference type="NCBI Taxonomy" id="2949576"/>
    <lineage>
        <taxon>Bacteria</taxon>
        <taxon>Bacillati</taxon>
        <taxon>Cyanobacteriota</taxon>
        <taxon>Cyanophyceae</taxon>
        <taxon>Oscillatoriophycideae</taxon>
        <taxon>Oscillatoriales</taxon>
        <taxon>Oscillatoriaceae</taxon>
        <taxon>Planktothricoides</taxon>
    </lineage>
</organism>